<dbReference type="Pfam" id="PF13649">
    <property type="entry name" value="Methyltransf_25"/>
    <property type="match status" value="1"/>
</dbReference>
<evidence type="ECO:0000256" key="1">
    <source>
        <dbReference type="SAM" id="MobiDB-lite"/>
    </source>
</evidence>
<gene>
    <name evidence="3" type="ORF">METZ01_LOCUS12013</name>
</gene>
<name>A0A381NY75_9ZZZZ</name>
<protein>
    <recommendedName>
        <fullName evidence="2">Methyltransferase domain-containing protein</fullName>
    </recommendedName>
</protein>
<dbReference type="Gene3D" id="3.40.50.150">
    <property type="entry name" value="Vaccinia Virus protein VP39"/>
    <property type="match status" value="1"/>
</dbReference>
<evidence type="ECO:0000259" key="2">
    <source>
        <dbReference type="Pfam" id="PF13649"/>
    </source>
</evidence>
<organism evidence="3">
    <name type="scientific">marine metagenome</name>
    <dbReference type="NCBI Taxonomy" id="408172"/>
    <lineage>
        <taxon>unclassified sequences</taxon>
        <taxon>metagenomes</taxon>
        <taxon>ecological metagenomes</taxon>
    </lineage>
</organism>
<proteinExistence type="predicted"/>
<feature type="region of interest" description="Disordered" evidence="1">
    <location>
        <begin position="1"/>
        <end position="27"/>
    </location>
</feature>
<dbReference type="CDD" id="cd02440">
    <property type="entry name" value="AdoMet_MTases"/>
    <property type="match status" value="1"/>
</dbReference>
<dbReference type="AlphaFoldDB" id="A0A381NY75"/>
<reference evidence="3" key="1">
    <citation type="submission" date="2018-05" db="EMBL/GenBank/DDBJ databases">
        <authorList>
            <person name="Lanie J.A."/>
            <person name="Ng W.-L."/>
            <person name="Kazmierczak K.M."/>
            <person name="Andrzejewski T.M."/>
            <person name="Davidsen T.M."/>
            <person name="Wayne K.J."/>
            <person name="Tettelin H."/>
            <person name="Glass J.I."/>
            <person name="Rusch D."/>
            <person name="Podicherti R."/>
            <person name="Tsui H.-C.T."/>
            <person name="Winkler M.E."/>
        </authorList>
    </citation>
    <scope>NUCLEOTIDE SEQUENCE</scope>
</reference>
<sequence length="188" mass="21047">VSSDSAQGRWDAIYGDHDKPGDPDSFVTESELLPSPPTTVADFAGGTGGTALWLREQGFDVTLIDVSQVALDIAQQEATRRRLSLSTVHHDLESPNSLTGSWHMAVCCDFFDRTLYSTFHKHVAPHGLLFVRVATVTNQQRHPRPSKKYLVERGELPGLLPGFTALDYEEAWFDNRHEARMICRRIVN</sequence>
<evidence type="ECO:0000313" key="3">
    <source>
        <dbReference type="EMBL" id="SUZ59159.1"/>
    </source>
</evidence>
<dbReference type="EMBL" id="UINC01000666">
    <property type="protein sequence ID" value="SUZ59159.1"/>
    <property type="molecule type" value="Genomic_DNA"/>
</dbReference>
<feature type="non-terminal residue" evidence="3">
    <location>
        <position position="1"/>
    </location>
</feature>
<accession>A0A381NY75</accession>
<feature type="domain" description="Methyltransferase" evidence="2">
    <location>
        <begin position="40"/>
        <end position="126"/>
    </location>
</feature>
<dbReference type="InterPro" id="IPR029063">
    <property type="entry name" value="SAM-dependent_MTases_sf"/>
</dbReference>
<dbReference type="InterPro" id="IPR041698">
    <property type="entry name" value="Methyltransf_25"/>
</dbReference>
<dbReference type="SUPFAM" id="SSF53335">
    <property type="entry name" value="S-adenosyl-L-methionine-dependent methyltransferases"/>
    <property type="match status" value="1"/>
</dbReference>